<feature type="region of interest" description="Disordered" evidence="1">
    <location>
        <begin position="230"/>
        <end position="265"/>
    </location>
</feature>
<dbReference type="Proteomes" id="UP001054252">
    <property type="component" value="Unassembled WGS sequence"/>
</dbReference>
<gene>
    <name evidence="3" type="ORF">SLEP1_g18550</name>
</gene>
<feature type="domain" description="PB1" evidence="2">
    <location>
        <begin position="133"/>
        <end position="229"/>
    </location>
</feature>
<dbReference type="InterPro" id="IPR000270">
    <property type="entry name" value="PB1_dom"/>
</dbReference>
<evidence type="ECO:0000256" key="1">
    <source>
        <dbReference type="SAM" id="MobiDB-lite"/>
    </source>
</evidence>
<keyword evidence="4" id="KW-1185">Reference proteome</keyword>
<dbReference type="Gene3D" id="3.10.20.90">
    <property type="entry name" value="Phosphatidylinositol 3-kinase Catalytic Subunit, Chain A, domain 1"/>
    <property type="match status" value="1"/>
</dbReference>
<dbReference type="PANTHER" id="PTHR31066">
    <property type="entry name" value="OS05G0427100 PROTEIN-RELATED"/>
    <property type="match status" value="1"/>
</dbReference>
<dbReference type="InterPro" id="IPR053198">
    <property type="entry name" value="Gynoecium_Dev_Regulator"/>
</dbReference>
<dbReference type="Pfam" id="PF00564">
    <property type="entry name" value="PB1"/>
    <property type="match status" value="1"/>
</dbReference>
<dbReference type="SUPFAM" id="SSF54277">
    <property type="entry name" value="CAD &amp; PB1 domains"/>
    <property type="match status" value="1"/>
</dbReference>
<dbReference type="AlphaFoldDB" id="A0AAV5IXX6"/>
<evidence type="ECO:0000259" key="2">
    <source>
        <dbReference type="SMART" id="SM00666"/>
    </source>
</evidence>
<dbReference type="CDD" id="cd06410">
    <property type="entry name" value="PB1_UP2"/>
    <property type="match status" value="1"/>
</dbReference>
<dbReference type="EMBL" id="BPVZ01000025">
    <property type="protein sequence ID" value="GKV06692.1"/>
    <property type="molecule type" value="Genomic_DNA"/>
</dbReference>
<dbReference type="PANTHER" id="PTHR31066:SF33">
    <property type="entry name" value="OS07G0556300 PROTEIN"/>
    <property type="match status" value="1"/>
</dbReference>
<name>A0AAV5IXX6_9ROSI</name>
<protein>
    <recommendedName>
        <fullName evidence="2">PB1 domain-containing protein</fullName>
    </recommendedName>
</protein>
<comment type="caution">
    <text evidence="3">The sequence shown here is derived from an EMBL/GenBank/DDBJ whole genome shotgun (WGS) entry which is preliminary data.</text>
</comment>
<feature type="compositionally biased region" description="Basic residues" evidence="1">
    <location>
        <begin position="244"/>
        <end position="265"/>
    </location>
</feature>
<proteinExistence type="predicted"/>
<organism evidence="3 4">
    <name type="scientific">Rubroshorea leprosula</name>
    <dbReference type="NCBI Taxonomy" id="152421"/>
    <lineage>
        <taxon>Eukaryota</taxon>
        <taxon>Viridiplantae</taxon>
        <taxon>Streptophyta</taxon>
        <taxon>Embryophyta</taxon>
        <taxon>Tracheophyta</taxon>
        <taxon>Spermatophyta</taxon>
        <taxon>Magnoliopsida</taxon>
        <taxon>eudicotyledons</taxon>
        <taxon>Gunneridae</taxon>
        <taxon>Pentapetalae</taxon>
        <taxon>rosids</taxon>
        <taxon>malvids</taxon>
        <taxon>Malvales</taxon>
        <taxon>Dipterocarpaceae</taxon>
        <taxon>Rubroshorea</taxon>
    </lineage>
</organism>
<reference evidence="3 4" key="1">
    <citation type="journal article" date="2021" name="Commun. Biol.">
        <title>The genome of Shorea leprosula (Dipterocarpaceae) highlights the ecological relevance of drought in aseasonal tropical rainforests.</title>
        <authorList>
            <person name="Ng K.K.S."/>
            <person name="Kobayashi M.J."/>
            <person name="Fawcett J.A."/>
            <person name="Hatakeyama M."/>
            <person name="Paape T."/>
            <person name="Ng C.H."/>
            <person name="Ang C.C."/>
            <person name="Tnah L.H."/>
            <person name="Lee C.T."/>
            <person name="Nishiyama T."/>
            <person name="Sese J."/>
            <person name="O'Brien M.J."/>
            <person name="Copetti D."/>
            <person name="Mohd Noor M.I."/>
            <person name="Ong R.C."/>
            <person name="Putra M."/>
            <person name="Sireger I.Z."/>
            <person name="Indrioko S."/>
            <person name="Kosugi Y."/>
            <person name="Izuno A."/>
            <person name="Isagi Y."/>
            <person name="Lee S.L."/>
            <person name="Shimizu K.K."/>
        </authorList>
    </citation>
    <scope>NUCLEOTIDE SEQUENCE [LARGE SCALE GENOMIC DNA]</scope>
    <source>
        <strain evidence="3">214</strain>
    </source>
</reference>
<sequence length="265" mass="30239">MKNLDFDANKVLAKEFLSNFTDQEVANCKIRAIQIDLEDLDNYKDKDEEFFRWITENTRRYIGIFASVVDELLPAPTEDIPDDIPILMTQRADNGNGIENADATNPLKKMPPEIKRYYKLKENPFSLYSVPRPHDNQLRYVGGDTRIVALSRSITFMGFLSKLSKLSGISNVNVKYQLPNEDLDALISITTDEELENMMDEYDRLAQNQNRSRPGSGCFCSLKGTIHEPVASGHEPKLLGSSGGKRKKEKSWRKEKPGKKTRVYK</sequence>
<evidence type="ECO:0000313" key="4">
    <source>
        <dbReference type="Proteomes" id="UP001054252"/>
    </source>
</evidence>
<accession>A0AAV5IXX6</accession>
<evidence type="ECO:0000313" key="3">
    <source>
        <dbReference type="EMBL" id="GKV06692.1"/>
    </source>
</evidence>
<dbReference type="SMART" id="SM00666">
    <property type="entry name" value="PB1"/>
    <property type="match status" value="1"/>
</dbReference>